<dbReference type="Proteomes" id="UP000076226">
    <property type="component" value="Chromosome"/>
</dbReference>
<evidence type="ECO:0000313" key="2">
    <source>
        <dbReference type="Proteomes" id="UP000076226"/>
    </source>
</evidence>
<reference evidence="1 2" key="1">
    <citation type="submission" date="2016-02" db="EMBL/GenBank/DDBJ databases">
        <title>Complete genome sequence of Geobacillus subterraneus KCTC 3922T.</title>
        <authorList>
            <person name="Lee D.-W."/>
            <person name="Lee Y.-J."/>
            <person name="Lee S.-J."/>
            <person name="Park G.-S."/>
            <person name="Lee S.-J."/>
            <person name="Shin J.-H."/>
        </authorList>
    </citation>
    <scope>NUCLEOTIDE SEQUENCE [LARGE SCALE GENOMIC DNA]</scope>
    <source>
        <strain evidence="1 2">KCTC 3922</strain>
    </source>
</reference>
<sequence length="138" mass="15992">MHFVVGGAFQGKRKWVRERYGISDGVHMVWHDGYQEPYGLPDGIKTAKTVVFDGLEAAIRRFPDAEEWERFFCAWKQWEDEVAGRTVVWVGTDVTQGVVPTAREDRRWRDAVGICYQRLAAICCRVDRIWCGLAERLK</sequence>
<accession>A0ABM6A9X5</accession>
<gene>
    <name evidence="1" type="ORF">GS3922_04765</name>
</gene>
<dbReference type="InterPro" id="IPR003203">
    <property type="entry name" value="CobU/CobP"/>
</dbReference>
<dbReference type="SUPFAM" id="SSF52540">
    <property type="entry name" value="P-loop containing nucleoside triphosphate hydrolases"/>
    <property type="match status" value="1"/>
</dbReference>
<organism evidence="1 2">
    <name type="scientific">Geobacillus subterraneus</name>
    <dbReference type="NCBI Taxonomy" id="129338"/>
    <lineage>
        <taxon>Bacteria</taxon>
        <taxon>Bacillati</taxon>
        <taxon>Bacillota</taxon>
        <taxon>Bacilli</taxon>
        <taxon>Bacillales</taxon>
        <taxon>Anoxybacillaceae</taxon>
        <taxon>Geobacillus</taxon>
    </lineage>
</organism>
<proteinExistence type="predicted"/>
<dbReference type="EMBL" id="CP014342">
    <property type="protein sequence ID" value="AMX83054.1"/>
    <property type="molecule type" value="Genomic_DNA"/>
</dbReference>
<dbReference type="InterPro" id="IPR027417">
    <property type="entry name" value="P-loop_NTPase"/>
</dbReference>
<name>A0ABM6A9X5_9BACL</name>
<dbReference type="Pfam" id="PF02283">
    <property type="entry name" value="CobU"/>
    <property type="match status" value="1"/>
</dbReference>
<evidence type="ECO:0000313" key="1">
    <source>
        <dbReference type="EMBL" id="AMX83054.1"/>
    </source>
</evidence>
<dbReference type="Gene3D" id="3.40.50.300">
    <property type="entry name" value="P-loop containing nucleotide triphosphate hydrolases"/>
    <property type="match status" value="1"/>
</dbReference>
<protein>
    <submittedName>
        <fullName evidence="1">Cobalamin biosynthesis protein</fullName>
    </submittedName>
</protein>
<dbReference type="RefSeq" id="WP_063165425.1">
    <property type="nucleotide sequence ID" value="NZ_CP014342.1"/>
</dbReference>
<keyword evidence="2" id="KW-1185">Reference proteome</keyword>